<comment type="subcellular location">
    <subcellularLocation>
        <location evidence="1">Cell envelope</location>
    </subcellularLocation>
</comment>
<comment type="caution">
    <text evidence="6">The sequence shown here is derived from an EMBL/GenBank/DDBJ whole genome shotgun (WGS) entry which is preliminary data.</text>
</comment>
<protein>
    <submittedName>
        <fullName evidence="6">Sugar ABC transporter substrate-binding protein</fullName>
    </submittedName>
</protein>
<reference evidence="6 7" key="1">
    <citation type="submission" date="2018-02" db="EMBL/GenBank/DDBJ databases">
        <title>Whole genome sequencing of endophytic bacterium.</title>
        <authorList>
            <person name="Eedara R."/>
            <person name="Podile A.R."/>
        </authorList>
    </citation>
    <scope>NUCLEOTIDE SEQUENCE [LARGE SCALE GENOMIC DNA]</scope>
    <source>
        <strain evidence="6 7">RP1T</strain>
    </source>
</reference>
<dbReference type="Proteomes" id="UP000237682">
    <property type="component" value="Unassembled WGS sequence"/>
</dbReference>
<organism evidence="6 7">
    <name type="scientific">Labrys okinawensis</name>
    <dbReference type="NCBI Taxonomy" id="346911"/>
    <lineage>
        <taxon>Bacteria</taxon>
        <taxon>Pseudomonadati</taxon>
        <taxon>Pseudomonadota</taxon>
        <taxon>Alphaproteobacteria</taxon>
        <taxon>Hyphomicrobiales</taxon>
        <taxon>Xanthobacteraceae</taxon>
        <taxon>Labrys</taxon>
    </lineage>
</organism>
<dbReference type="OrthoDB" id="4827464at2"/>
<sequence>MSRTIRALGLTLAFAVSPLAVSGAWAADKVKVGLAVANLQADFFNQIKQSVEKNAAAMGAEVVTVDAKGDGATQVSQIQDLITQKVQALIYIPAGAAAASVPVKAAKAAGIPVIAVDRNPADAPGDTFIATNSVAAAKTLGEHVCKVTGGKGELAIIQGQIGTTPEQDRDKGFKEAMANCAGIKEVGREASKMWMKDEGFNIAQNMLQRDPTISIFFGRADALALGAAQAAKASGSDHKVWVFGFDGDLAGLKAVKDGTLDATMTQRTQFMGKLALQSALDLVAGKKVPAEQLQDAALTTKDNVDQYIAEHP</sequence>
<gene>
    <name evidence="6" type="ORF">C5L14_03430</name>
</gene>
<name>A0A2S9QJU7_9HYPH</name>
<dbReference type="PANTHER" id="PTHR46847">
    <property type="entry name" value="D-ALLOSE-BINDING PERIPLASMIC PROTEIN-RELATED"/>
    <property type="match status" value="1"/>
</dbReference>
<evidence type="ECO:0000313" key="6">
    <source>
        <dbReference type="EMBL" id="PRH89624.1"/>
    </source>
</evidence>
<evidence type="ECO:0000256" key="1">
    <source>
        <dbReference type="ARBA" id="ARBA00004196"/>
    </source>
</evidence>
<dbReference type="SUPFAM" id="SSF53822">
    <property type="entry name" value="Periplasmic binding protein-like I"/>
    <property type="match status" value="1"/>
</dbReference>
<dbReference type="InterPro" id="IPR028082">
    <property type="entry name" value="Peripla_BP_I"/>
</dbReference>
<feature type="domain" description="Periplasmic binding protein" evidence="5">
    <location>
        <begin position="32"/>
        <end position="287"/>
    </location>
</feature>
<dbReference type="Pfam" id="PF13407">
    <property type="entry name" value="Peripla_BP_4"/>
    <property type="match status" value="1"/>
</dbReference>
<dbReference type="InterPro" id="IPR025997">
    <property type="entry name" value="SBP_2_dom"/>
</dbReference>
<keyword evidence="7" id="KW-1185">Reference proteome</keyword>
<dbReference type="Gene3D" id="3.40.50.2300">
    <property type="match status" value="2"/>
</dbReference>
<feature type="signal peptide" evidence="4">
    <location>
        <begin position="1"/>
        <end position="26"/>
    </location>
</feature>
<evidence type="ECO:0000313" key="7">
    <source>
        <dbReference type="Proteomes" id="UP000237682"/>
    </source>
</evidence>
<dbReference type="GO" id="GO:0030246">
    <property type="term" value="F:carbohydrate binding"/>
    <property type="evidence" value="ECO:0007669"/>
    <property type="project" value="UniProtKB-ARBA"/>
</dbReference>
<evidence type="ECO:0000259" key="5">
    <source>
        <dbReference type="Pfam" id="PF13407"/>
    </source>
</evidence>
<accession>A0A2S9QJU7</accession>
<dbReference type="EMBL" id="PUEJ01000001">
    <property type="protein sequence ID" value="PRH89624.1"/>
    <property type="molecule type" value="Genomic_DNA"/>
</dbReference>
<feature type="chain" id="PRO_5015423516" evidence="4">
    <location>
        <begin position="27"/>
        <end position="312"/>
    </location>
</feature>
<evidence type="ECO:0000256" key="4">
    <source>
        <dbReference type="SAM" id="SignalP"/>
    </source>
</evidence>
<comment type="similarity">
    <text evidence="2">Belongs to the bacterial solute-binding protein 2 family.</text>
</comment>
<proteinExistence type="inferred from homology"/>
<dbReference type="RefSeq" id="WP_105860587.1">
    <property type="nucleotide sequence ID" value="NZ_PUEJ01000001.1"/>
</dbReference>
<dbReference type="CDD" id="cd19972">
    <property type="entry name" value="PBP1_ABC_sugar_binding-like"/>
    <property type="match status" value="1"/>
</dbReference>
<evidence type="ECO:0000256" key="3">
    <source>
        <dbReference type="ARBA" id="ARBA00022729"/>
    </source>
</evidence>
<dbReference type="GO" id="GO:0030313">
    <property type="term" value="C:cell envelope"/>
    <property type="evidence" value="ECO:0007669"/>
    <property type="project" value="UniProtKB-SubCell"/>
</dbReference>
<evidence type="ECO:0000256" key="2">
    <source>
        <dbReference type="ARBA" id="ARBA00007639"/>
    </source>
</evidence>
<dbReference type="PANTHER" id="PTHR46847:SF1">
    <property type="entry name" value="D-ALLOSE-BINDING PERIPLASMIC PROTEIN-RELATED"/>
    <property type="match status" value="1"/>
</dbReference>
<dbReference type="AlphaFoldDB" id="A0A2S9QJU7"/>
<keyword evidence="3 4" id="KW-0732">Signal</keyword>